<dbReference type="EMBL" id="BKCJ010007456">
    <property type="protein sequence ID" value="GEU77354.1"/>
    <property type="molecule type" value="Genomic_DNA"/>
</dbReference>
<proteinExistence type="predicted"/>
<name>A0A6L2MYL4_TANCI</name>
<feature type="compositionally biased region" description="Polar residues" evidence="1">
    <location>
        <begin position="225"/>
        <end position="253"/>
    </location>
</feature>
<protein>
    <submittedName>
        <fullName evidence="2">Uncharacterized protein</fullName>
    </submittedName>
</protein>
<gene>
    <name evidence="2" type="ORF">Tci_049332</name>
</gene>
<feature type="region of interest" description="Disordered" evidence="1">
    <location>
        <begin position="225"/>
        <end position="260"/>
    </location>
</feature>
<evidence type="ECO:0000313" key="2">
    <source>
        <dbReference type="EMBL" id="GEU77354.1"/>
    </source>
</evidence>
<reference evidence="2" key="1">
    <citation type="journal article" date="2019" name="Sci. Rep.">
        <title>Draft genome of Tanacetum cinerariifolium, the natural source of mosquito coil.</title>
        <authorList>
            <person name="Yamashiro T."/>
            <person name="Shiraishi A."/>
            <person name="Satake H."/>
            <person name="Nakayama K."/>
        </authorList>
    </citation>
    <scope>NUCLEOTIDE SEQUENCE</scope>
</reference>
<accession>A0A6L2MYL4</accession>
<comment type="caution">
    <text evidence="2">The sequence shown here is derived from an EMBL/GenBank/DDBJ whole genome shotgun (WGS) entry which is preliminary data.</text>
</comment>
<evidence type="ECO:0000256" key="1">
    <source>
        <dbReference type="SAM" id="MobiDB-lite"/>
    </source>
</evidence>
<sequence length="279" mass="32784">MEQQPQQQAVSRDELCPPNKQYDLIDQFWHTLKLDDSKDKFKFFLDTKEFKFSIDDFVNELGFSLPIRLPTHFVTKKITATVADIGKIFARFLNTRVTGHDQPPFQIMQVIYCFIKNIHVDSVELLWEGLHYSLMHPTKLIPYPRFTKIIIDHFMTENPDIPRRLHEHYHRVAIDEIVKSIFNSGKNKEGKRMRIPDWMLTEEMELTRHYQLYASVFGVDVPTTQSQPIESTQGTHMTFSANKTPNPATTHGESSAPRKPTVVRFRIRSQQILKLRYQH</sequence>
<dbReference type="AlphaFoldDB" id="A0A6L2MYL4"/>
<organism evidence="2">
    <name type="scientific">Tanacetum cinerariifolium</name>
    <name type="common">Dalmatian daisy</name>
    <name type="synonym">Chrysanthemum cinerariifolium</name>
    <dbReference type="NCBI Taxonomy" id="118510"/>
    <lineage>
        <taxon>Eukaryota</taxon>
        <taxon>Viridiplantae</taxon>
        <taxon>Streptophyta</taxon>
        <taxon>Embryophyta</taxon>
        <taxon>Tracheophyta</taxon>
        <taxon>Spermatophyta</taxon>
        <taxon>Magnoliopsida</taxon>
        <taxon>eudicotyledons</taxon>
        <taxon>Gunneridae</taxon>
        <taxon>Pentapetalae</taxon>
        <taxon>asterids</taxon>
        <taxon>campanulids</taxon>
        <taxon>Asterales</taxon>
        <taxon>Asteraceae</taxon>
        <taxon>Asteroideae</taxon>
        <taxon>Anthemideae</taxon>
        <taxon>Anthemidinae</taxon>
        <taxon>Tanacetum</taxon>
    </lineage>
</organism>